<dbReference type="PATRIC" id="fig|1116213.3.peg.82"/>
<sequence>MFAIKPALALLIIGTSSLTPLAYSGNSKHPGGAVGSQIATTKEEGDNVQSELFQISSNEALFTNSRSLKNESSLEVVKFDGDYTLISGEVANEKQAGLPIRDHLQSMADATDQLRVKTKDIPKALSRDERRFVENLISIISGAIWTEVPLEDLWIDELRLTAPAGKLSSSKPYSSVTTKAANISEAHLKLDKALWSREKRATNWRELPFTLKEGVSEMSNLVRLFVSRDWDGDTQVLAPLQFRLRTEGGQRPGEKVSHIIRLVRVDGENRYYCDIYFNSKFGQNMIRSNYVIDTRVGERLNSHFQANGSQGTFAEHIGGDSVFARKWGRVYNSVDEEFANLFASTSGRAARLWKWFEVLAKCVASEACNASFQSQSHLDVSWSQISALDIDALADITYQERHPLSKLYREVSLELENRKIDFS</sequence>
<evidence type="ECO:0000256" key="1">
    <source>
        <dbReference type="SAM" id="SignalP"/>
    </source>
</evidence>
<organism evidence="2">
    <name type="scientific">Candidatus Mycoplasma haematominutum 'Birmingham 1'</name>
    <dbReference type="NCBI Taxonomy" id="1116213"/>
    <lineage>
        <taxon>Bacteria</taxon>
        <taxon>Bacillati</taxon>
        <taxon>Mycoplasmatota</taxon>
        <taxon>Mollicutes</taxon>
        <taxon>Mycoplasmataceae</taxon>
        <taxon>Mycoplasma</taxon>
    </lineage>
</organism>
<keyword evidence="1" id="KW-0732">Signal</keyword>
<feature type="signal peptide" evidence="1">
    <location>
        <begin position="1"/>
        <end position="22"/>
    </location>
</feature>
<dbReference type="EMBL" id="HE613254">
    <property type="protein sequence ID" value="CCE66596.1"/>
    <property type="molecule type" value="Genomic_DNA"/>
</dbReference>
<dbReference type="KEGG" id="mhb:MHM_00780"/>
<evidence type="ECO:0000313" key="2">
    <source>
        <dbReference type="EMBL" id="CCE66596.1"/>
    </source>
</evidence>
<dbReference type="AlphaFoldDB" id="G8C2P8"/>
<proteinExistence type="predicted"/>
<name>G8C2P8_9MOLU</name>
<reference evidence="2" key="1">
    <citation type="submission" date="2011-11" db="EMBL/GenBank/DDBJ databases">
        <title>Complete genome sequence of Candidatus Mycoplasma haemominutum.</title>
        <authorList>
            <person name="Barker E.N."/>
            <person name="Darby A.C."/>
            <person name="Helps C.R."/>
            <person name="Peters I.R."/>
            <person name="Hughes M.A."/>
            <person name="Radford A.D."/>
            <person name="Novacco M."/>
            <person name="Boretti F."/>
            <person name="Hofmann-Lehmann R."/>
            <person name="Tasker S."/>
        </authorList>
    </citation>
    <scope>NUCLEOTIDE SEQUENCE</scope>
    <source>
        <strain evidence="2">Birmingham 1</strain>
    </source>
</reference>
<gene>
    <name evidence="2" type="ORF">MHM_00780</name>
</gene>
<dbReference type="RefSeq" id="WP_015511461.1">
    <property type="nucleotide sequence ID" value="NC_021007.1"/>
</dbReference>
<feature type="chain" id="PRO_5003508752" evidence="1">
    <location>
        <begin position="23"/>
        <end position="423"/>
    </location>
</feature>
<accession>G8C2P8</accession>
<protein>
    <submittedName>
        <fullName evidence="2">Uncharacterized protein</fullName>
    </submittedName>
</protein>
<reference evidence="2" key="2">
    <citation type="submission" date="2011-11" db="EMBL/GenBank/DDBJ databases">
        <authorList>
            <person name="Barker E."/>
        </authorList>
    </citation>
    <scope>NUCLEOTIDE SEQUENCE</scope>
    <source>
        <strain evidence="2">Birmingham 1</strain>
    </source>
</reference>
<dbReference type="HOGENOM" id="CLU_648431_0_0_14"/>